<reference evidence="2" key="2">
    <citation type="submission" date="2025-08" db="UniProtKB">
        <authorList>
            <consortium name="RefSeq"/>
        </authorList>
    </citation>
    <scope>IDENTIFICATION</scope>
    <source>
        <tissue evidence="2">Leaf</tissue>
    </source>
</reference>
<evidence type="ECO:0000313" key="1">
    <source>
        <dbReference type="Proteomes" id="UP000515123"/>
    </source>
</evidence>
<evidence type="ECO:0000313" key="2">
    <source>
        <dbReference type="RefSeq" id="XP_020081224.1"/>
    </source>
</evidence>
<dbReference type="OrthoDB" id="1305246at2759"/>
<keyword evidence="1" id="KW-1185">Reference proteome</keyword>
<accession>A0A6P5ECV0</accession>
<dbReference type="Proteomes" id="UP000515123">
    <property type="component" value="Unplaced"/>
</dbReference>
<reference evidence="1" key="1">
    <citation type="journal article" date="2015" name="Nat. Genet.">
        <title>The pineapple genome and the evolution of CAM photosynthesis.</title>
        <authorList>
            <person name="Ming R."/>
            <person name="VanBuren R."/>
            <person name="Wai C.M."/>
            <person name="Tang H."/>
            <person name="Schatz M.C."/>
            <person name="Bowers J.E."/>
            <person name="Lyons E."/>
            <person name="Wang M.L."/>
            <person name="Chen J."/>
            <person name="Biggers E."/>
            <person name="Zhang J."/>
            <person name="Huang L."/>
            <person name="Zhang L."/>
            <person name="Miao W."/>
            <person name="Zhang J."/>
            <person name="Ye Z."/>
            <person name="Miao C."/>
            <person name="Lin Z."/>
            <person name="Wang H."/>
            <person name="Zhou H."/>
            <person name="Yim W.C."/>
            <person name="Priest H.D."/>
            <person name="Zheng C."/>
            <person name="Woodhouse M."/>
            <person name="Edger P.P."/>
            <person name="Guyot R."/>
            <person name="Guo H.B."/>
            <person name="Guo H."/>
            <person name="Zheng G."/>
            <person name="Singh R."/>
            <person name="Sharma A."/>
            <person name="Min X."/>
            <person name="Zheng Y."/>
            <person name="Lee H."/>
            <person name="Gurtowski J."/>
            <person name="Sedlazeck F.J."/>
            <person name="Harkess A."/>
            <person name="McKain M.R."/>
            <person name="Liao Z."/>
            <person name="Fang J."/>
            <person name="Liu J."/>
            <person name="Zhang X."/>
            <person name="Zhang Q."/>
            <person name="Hu W."/>
            <person name="Qin Y."/>
            <person name="Wang K."/>
            <person name="Chen L.Y."/>
            <person name="Shirley N."/>
            <person name="Lin Y.R."/>
            <person name="Liu L.Y."/>
            <person name="Hernandez A.G."/>
            <person name="Wright C.L."/>
            <person name="Bulone V."/>
            <person name="Tuskan G.A."/>
            <person name="Heath K."/>
            <person name="Zee F."/>
            <person name="Moore P.H."/>
            <person name="Sunkar R."/>
            <person name="Leebens-Mack J.H."/>
            <person name="Mockler T."/>
            <person name="Bennetzen J.L."/>
            <person name="Freeling M."/>
            <person name="Sankoff D."/>
            <person name="Paterson A.H."/>
            <person name="Zhu X."/>
            <person name="Yang X."/>
            <person name="Smith J.A."/>
            <person name="Cushman J.C."/>
            <person name="Paull R.E."/>
            <person name="Yu Q."/>
        </authorList>
    </citation>
    <scope>NUCLEOTIDE SEQUENCE [LARGE SCALE GENOMIC DNA]</scope>
    <source>
        <strain evidence="1">cv. F153</strain>
    </source>
</reference>
<sequence length="575" mass="63557">MIFFMDAAASPFNAKRARIHLRSSAHFVWRPLPYSYSFVDDGWLYDAKLAPGECKYPREVYEYIISIRQSVLPLRLGNKLHTQLYSPHRFARQFGFDQSFPESITVPRLASHLGILAGCWNHFIRYGTSINYFIPKKDRIGKPTLHYARWWSNSVHSSFKHGVGYLLSADDPRKQQKKKSIVLKESSASARKLGSSGIIAERALDSVGPEVEQLDLFPEYDHVQVGPSDDSPRYEVLGLSFPIHEDKTSEEVFVTGSPAGDKIRLQDPSVKSQACDMEPSRSSENPPLDVSTKVARGKLPITVSSMIESQAGGSGSIEDDVPSDDELVLKPSPPQYTLTAAADIGASSFKEACSTHHEDEGAEEDDDIVEDGKNEVLPGSSLLGKRERVDDIPATEVHKRARLEADSKSTDLPVESKLDDDLIDALSPYGDEVDYEPTPSPPGAPDMGVPLDEDVGINVSSGTGGFQSEVPIAVRSFLIDRITDIMKTFDRRRFRLAREEVSKYCQCISSLGIDVSELDGRIKSVFDHAEVIEELESSPNFASAVRLVNADEDLALKKRKLASHISTKSSILKAS</sequence>
<protein>
    <submittedName>
        <fullName evidence="2">Uncharacterized protein LOC109704850</fullName>
    </submittedName>
</protein>
<dbReference type="GeneID" id="109704850"/>
<dbReference type="RefSeq" id="XP_020081224.1">
    <property type="nucleotide sequence ID" value="XM_020225635.1"/>
</dbReference>
<dbReference type="AlphaFoldDB" id="A0A6P5ECV0"/>
<name>A0A6P5ECV0_ANACO</name>
<gene>
    <name evidence="2" type="primary">LOC109704850</name>
</gene>
<proteinExistence type="predicted"/>
<organism evidence="1 2">
    <name type="scientific">Ananas comosus</name>
    <name type="common">Pineapple</name>
    <name type="synonym">Ananas ananas</name>
    <dbReference type="NCBI Taxonomy" id="4615"/>
    <lineage>
        <taxon>Eukaryota</taxon>
        <taxon>Viridiplantae</taxon>
        <taxon>Streptophyta</taxon>
        <taxon>Embryophyta</taxon>
        <taxon>Tracheophyta</taxon>
        <taxon>Spermatophyta</taxon>
        <taxon>Magnoliopsida</taxon>
        <taxon>Liliopsida</taxon>
        <taxon>Poales</taxon>
        <taxon>Bromeliaceae</taxon>
        <taxon>Bromelioideae</taxon>
        <taxon>Ananas</taxon>
    </lineage>
</organism>